<dbReference type="InterPro" id="IPR036365">
    <property type="entry name" value="PGBD-like_sf"/>
</dbReference>
<protein>
    <submittedName>
        <fullName evidence="4">CHAP domain-containing protein</fullName>
    </submittedName>
</protein>
<dbReference type="Pfam" id="PF05257">
    <property type="entry name" value="CHAP"/>
    <property type="match status" value="1"/>
</dbReference>
<dbReference type="Gene3D" id="1.10.101.10">
    <property type="entry name" value="PGBD-like superfamily/PGBD"/>
    <property type="match status" value="1"/>
</dbReference>
<evidence type="ECO:0000259" key="2">
    <source>
        <dbReference type="Pfam" id="PF01471"/>
    </source>
</evidence>
<name>A0A977KVP1_9CYAN</name>
<evidence type="ECO:0000313" key="4">
    <source>
        <dbReference type="EMBL" id="UXE60743.1"/>
    </source>
</evidence>
<proteinExistence type="predicted"/>
<dbReference type="EMBL" id="CP073041">
    <property type="protein sequence ID" value="UXE60743.1"/>
    <property type="molecule type" value="Genomic_DNA"/>
</dbReference>
<dbReference type="InterPro" id="IPR002477">
    <property type="entry name" value="Peptidoglycan-bd-like"/>
</dbReference>
<evidence type="ECO:0000259" key="3">
    <source>
        <dbReference type="Pfam" id="PF05257"/>
    </source>
</evidence>
<feature type="region of interest" description="Disordered" evidence="1">
    <location>
        <begin position="123"/>
        <end position="177"/>
    </location>
</feature>
<feature type="compositionally biased region" description="Low complexity" evidence="1">
    <location>
        <begin position="124"/>
        <end position="135"/>
    </location>
</feature>
<dbReference type="InterPro" id="IPR007921">
    <property type="entry name" value="CHAP_dom"/>
</dbReference>
<gene>
    <name evidence="4" type="ORF">KA717_35510</name>
</gene>
<reference evidence="4" key="1">
    <citation type="submission" date="2021-04" db="EMBL/GenBank/DDBJ databases">
        <title>Genome sequence of Woronichinia naegeliana from Washington state freshwater lake bloom.</title>
        <authorList>
            <person name="Dreher T.W."/>
        </authorList>
    </citation>
    <scope>NUCLEOTIDE SEQUENCE</scope>
    <source>
        <strain evidence="4">WA131</strain>
    </source>
</reference>
<organism evidence="4">
    <name type="scientific">Woronichinia naegeliana WA131</name>
    <dbReference type="NCBI Taxonomy" id="2824559"/>
    <lineage>
        <taxon>Bacteria</taxon>
        <taxon>Bacillati</taxon>
        <taxon>Cyanobacteriota</taxon>
        <taxon>Cyanophyceae</taxon>
        <taxon>Synechococcales</taxon>
        <taxon>Coelosphaeriaceae</taxon>
        <taxon>Woronichinia</taxon>
    </lineage>
</organism>
<dbReference type="Gene3D" id="3.90.1720.10">
    <property type="entry name" value="endopeptidase domain like (from Nostoc punctiforme)"/>
    <property type="match status" value="1"/>
</dbReference>
<dbReference type="InterPro" id="IPR036366">
    <property type="entry name" value="PGBDSf"/>
</dbReference>
<evidence type="ECO:0000256" key="1">
    <source>
        <dbReference type="SAM" id="MobiDB-lite"/>
    </source>
</evidence>
<feature type="domain" description="Peptidase C51" evidence="3">
    <location>
        <begin position="37"/>
        <end position="125"/>
    </location>
</feature>
<sequence>MTTAQQVLHIAASEIGYKENPPNSNHNKFGVWYGMDHQPWCAMFVSYCFYTAGLPLSVPAPKGTPKGFAFCPYGVEWFKNKGWWHTTPQVGDVVFYDWQGDGKSDHVGIVEKVNPNGSIVAIEGNTSKGNNSNGGQVMRRDDRTSQQIKGYVRPPYDVPPQPPHNPDDSDVAPPWPERYISLTSPNMEGQDVSLWQRQMIRRGWNLDADNVFSERDHEVLIKFQQQKGLEVDGKIGPISWRMAWESPITPD</sequence>
<dbReference type="KEGG" id="wna:KA717_35510"/>
<dbReference type="AlphaFoldDB" id="A0A977KVP1"/>
<dbReference type="Proteomes" id="UP001065613">
    <property type="component" value="Chromosome"/>
</dbReference>
<feature type="domain" description="Peptidoglycan binding-like" evidence="2">
    <location>
        <begin position="189"/>
        <end position="238"/>
    </location>
</feature>
<dbReference type="SUPFAM" id="SSF54001">
    <property type="entry name" value="Cysteine proteinases"/>
    <property type="match status" value="1"/>
</dbReference>
<dbReference type="Pfam" id="PF01471">
    <property type="entry name" value="PG_binding_1"/>
    <property type="match status" value="1"/>
</dbReference>
<accession>A0A977KVP1</accession>
<dbReference type="SUPFAM" id="SSF47090">
    <property type="entry name" value="PGBD-like"/>
    <property type="match status" value="1"/>
</dbReference>
<dbReference type="InterPro" id="IPR038765">
    <property type="entry name" value="Papain-like_cys_pep_sf"/>
</dbReference>